<keyword evidence="2" id="KW-1185">Reference proteome</keyword>
<comment type="caution">
    <text evidence="1">The sequence shown here is derived from an EMBL/GenBank/DDBJ whole genome shotgun (WGS) entry which is preliminary data.</text>
</comment>
<dbReference type="Gene3D" id="1.10.3210.10">
    <property type="entry name" value="Hypothetical protein af1432"/>
    <property type="match status" value="1"/>
</dbReference>
<accession>A0A4R6JRG2</accession>
<gene>
    <name evidence="1" type="ORF">C8E87_2681</name>
</gene>
<protein>
    <submittedName>
        <fullName evidence="1">HD domain-containing protein</fullName>
    </submittedName>
</protein>
<sequence length="194" mass="21117">MTSLTPPRHPLVERALTTARHWCSGKIIDDRPALAHAARVAVTIGEHHPAAGPRVIAAALLHDAPEFAPAPRDLDRFLTARFGDEVRRLIRGMQTEHDALDRMEPILLDTRDAPLVLLSTADKIVALNSLLRRAHLAGDVLNFFAVRKPLIDLLDHFRACQQATLGAVPPTMSTALADILNTLDTATSSLRTSG</sequence>
<evidence type="ECO:0000313" key="1">
    <source>
        <dbReference type="EMBL" id="TDO39009.1"/>
    </source>
</evidence>
<name>A0A4R6JRG2_9ACTN</name>
<dbReference type="RefSeq" id="WP_133873400.1">
    <property type="nucleotide sequence ID" value="NZ_BOMD01000120.1"/>
</dbReference>
<dbReference type="AlphaFoldDB" id="A0A4R6JRG2"/>
<dbReference type="Proteomes" id="UP000294901">
    <property type="component" value="Unassembled WGS sequence"/>
</dbReference>
<dbReference type="EMBL" id="SNWR01000001">
    <property type="protein sequence ID" value="TDO39009.1"/>
    <property type="molecule type" value="Genomic_DNA"/>
</dbReference>
<proteinExistence type="predicted"/>
<reference evidence="1 2" key="1">
    <citation type="submission" date="2019-03" db="EMBL/GenBank/DDBJ databases">
        <title>Sequencing the genomes of 1000 actinobacteria strains.</title>
        <authorList>
            <person name="Klenk H.-P."/>
        </authorList>
    </citation>
    <scope>NUCLEOTIDE SEQUENCE [LARGE SCALE GENOMIC DNA]</scope>
    <source>
        <strain evidence="1 2">DSM 43805</strain>
    </source>
</reference>
<dbReference type="SUPFAM" id="SSF109604">
    <property type="entry name" value="HD-domain/PDEase-like"/>
    <property type="match status" value="1"/>
</dbReference>
<evidence type="ECO:0000313" key="2">
    <source>
        <dbReference type="Proteomes" id="UP000294901"/>
    </source>
</evidence>
<dbReference type="OrthoDB" id="3218248at2"/>
<organism evidence="1 2">
    <name type="scientific">Paractinoplanes brasiliensis</name>
    <dbReference type="NCBI Taxonomy" id="52695"/>
    <lineage>
        <taxon>Bacteria</taxon>
        <taxon>Bacillati</taxon>
        <taxon>Actinomycetota</taxon>
        <taxon>Actinomycetes</taxon>
        <taxon>Micromonosporales</taxon>
        <taxon>Micromonosporaceae</taxon>
        <taxon>Paractinoplanes</taxon>
    </lineage>
</organism>